<evidence type="ECO:0000313" key="1">
    <source>
        <dbReference type="EMBL" id="KAF9764044.1"/>
    </source>
</evidence>
<sequence length="170" mass="19267">MKYELNITGEFTNIQGMSAEELTFPAKLRCPSCNEAHAKVVVLTDESSKSEKRVYKCNFEMSCKFCAADLQVTVKLPEKTLKKTIKDYYGDAVEVEYSPINVGGCTVAVFETNGAIIEEIKDVSLNILTEDDRWFEKMHADESRTVTGEYPPNKIFSIVNYKNEVKQVKK</sequence>
<dbReference type="Proteomes" id="UP000740883">
    <property type="component" value="Unassembled WGS sequence"/>
</dbReference>
<dbReference type="SUPFAM" id="SSF141678">
    <property type="entry name" value="MAL13P1.257-like"/>
    <property type="match status" value="1"/>
</dbReference>
<evidence type="ECO:0000313" key="2">
    <source>
        <dbReference type="Proteomes" id="UP000740883"/>
    </source>
</evidence>
<keyword evidence="2" id="KW-1185">Reference proteome</keyword>
<proteinExistence type="predicted"/>
<name>A0A9P6H171_9MICR</name>
<dbReference type="InterPro" id="IPR008584">
    <property type="entry name" value="CXXC_Zn-binding_euk"/>
</dbReference>
<dbReference type="Pfam" id="PF05907">
    <property type="entry name" value="CXXC_Zn-b_euk"/>
    <property type="match status" value="1"/>
</dbReference>
<reference evidence="1 2" key="1">
    <citation type="journal article" date="2020" name="Genome Biol. Evol.">
        <title>Comparative genomics of strictly vertically transmitted, feminizing microsporidia endosymbionts of amphipod crustaceans.</title>
        <authorList>
            <person name="Cormier A."/>
            <person name="Chebbi M.A."/>
            <person name="Giraud I."/>
            <person name="Wattier R."/>
            <person name="Teixeira M."/>
            <person name="Gilbert C."/>
            <person name="Rigaud T."/>
            <person name="Cordaux R."/>
        </authorList>
    </citation>
    <scope>NUCLEOTIDE SEQUENCE [LARGE SCALE GENOMIC DNA]</scope>
    <source>
        <strain evidence="1 2">Ou3-Ou53</strain>
    </source>
</reference>
<accession>A0A9P6H171</accession>
<dbReference type="AlphaFoldDB" id="A0A9P6H171"/>
<comment type="caution">
    <text evidence="1">The sequence shown here is derived from an EMBL/GenBank/DDBJ whole genome shotgun (WGS) entry which is preliminary data.</text>
</comment>
<gene>
    <name evidence="1" type="ORF">NGRA_0876</name>
</gene>
<organism evidence="1 2">
    <name type="scientific">Nosema granulosis</name>
    <dbReference type="NCBI Taxonomy" id="83296"/>
    <lineage>
        <taxon>Eukaryota</taxon>
        <taxon>Fungi</taxon>
        <taxon>Fungi incertae sedis</taxon>
        <taxon>Microsporidia</taxon>
        <taxon>Nosematidae</taxon>
        <taxon>Nosema</taxon>
    </lineage>
</organism>
<protein>
    <submittedName>
        <fullName evidence="1">Uncharacterized protein</fullName>
    </submittedName>
</protein>
<dbReference type="EMBL" id="SBJO01000042">
    <property type="protein sequence ID" value="KAF9764044.1"/>
    <property type="molecule type" value="Genomic_DNA"/>
</dbReference>
<dbReference type="OrthoDB" id="2189688at2759"/>